<dbReference type="Proteomes" id="UP001164929">
    <property type="component" value="Chromosome 17"/>
</dbReference>
<comment type="caution">
    <text evidence="1">The sequence shown here is derived from an EMBL/GenBank/DDBJ whole genome shotgun (WGS) entry which is preliminary data.</text>
</comment>
<protein>
    <submittedName>
        <fullName evidence="1">Uncharacterized protein</fullName>
    </submittedName>
</protein>
<evidence type="ECO:0000313" key="1">
    <source>
        <dbReference type="EMBL" id="KAJ6959580.1"/>
    </source>
</evidence>
<reference evidence="1" key="1">
    <citation type="journal article" date="2023" name="Mol. Ecol. Resour.">
        <title>Chromosome-level genome assembly of a triploid poplar Populus alba 'Berolinensis'.</title>
        <authorList>
            <person name="Chen S."/>
            <person name="Yu Y."/>
            <person name="Wang X."/>
            <person name="Wang S."/>
            <person name="Zhang T."/>
            <person name="Zhou Y."/>
            <person name="He R."/>
            <person name="Meng N."/>
            <person name="Wang Y."/>
            <person name="Liu W."/>
            <person name="Liu Z."/>
            <person name="Liu J."/>
            <person name="Guo Q."/>
            <person name="Huang H."/>
            <person name="Sederoff R.R."/>
            <person name="Wang G."/>
            <person name="Qu G."/>
            <person name="Chen S."/>
        </authorList>
    </citation>
    <scope>NUCLEOTIDE SEQUENCE</scope>
    <source>
        <strain evidence="1">SC-2020</strain>
    </source>
</reference>
<keyword evidence="2" id="KW-1185">Reference proteome</keyword>
<accession>A0AAD6LF67</accession>
<name>A0AAD6LF67_9ROSI</name>
<dbReference type="AlphaFoldDB" id="A0AAD6LF67"/>
<dbReference type="EMBL" id="JAQIZT010000017">
    <property type="protein sequence ID" value="KAJ6959580.1"/>
    <property type="molecule type" value="Genomic_DNA"/>
</dbReference>
<sequence>MIINKGVLMYCPSQISIIRSTCFYTILKTQGLNHMDMKIQDFQSLQKKREKTPNFILNLIDTYRNIWKTILDESYMYDLKGSLYIF</sequence>
<organism evidence="1 2">
    <name type="scientific">Populus alba x Populus x berolinensis</name>
    <dbReference type="NCBI Taxonomy" id="444605"/>
    <lineage>
        <taxon>Eukaryota</taxon>
        <taxon>Viridiplantae</taxon>
        <taxon>Streptophyta</taxon>
        <taxon>Embryophyta</taxon>
        <taxon>Tracheophyta</taxon>
        <taxon>Spermatophyta</taxon>
        <taxon>Magnoliopsida</taxon>
        <taxon>eudicotyledons</taxon>
        <taxon>Gunneridae</taxon>
        <taxon>Pentapetalae</taxon>
        <taxon>rosids</taxon>
        <taxon>fabids</taxon>
        <taxon>Malpighiales</taxon>
        <taxon>Salicaceae</taxon>
        <taxon>Saliceae</taxon>
        <taxon>Populus</taxon>
    </lineage>
</organism>
<gene>
    <name evidence="1" type="ORF">NC653_037815</name>
</gene>
<proteinExistence type="predicted"/>
<evidence type="ECO:0000313" key="2">
    <source>
        <dbReference type="Proteomes" id="UP001164929"/>
    </source>
</evidence>